<evidence type="ECO:0000256" key="2">
    <source>
        <dbReference type="PIRSR" id="PIRSR000097-2"/>
    </source>
</evidence>
<accession>A0A2I6S2I3</accession>
<gene>
    <name evidence="6" type="ORF">C0099_00160</name>
</gene>
<feature type="binding site" evidence="2">
    <location>
        <position position="111"/>
    </location>
    <ligand>
        <name>substrate</name>
    </ligand>
</feature>
<dbReference type="InterPro" id="IPR020471">
    <property type="entry name" value="AKR"/>
</dbReference>
<reference evidence="6 7" key="1">
    <citation type="submission" date="2018-01" db="EMBL/GenBank/DDBJ databases">
        <authorList>
            <person name="Fu G.-Y."/>
        </authorList>
    </citation>
    <scope>NUCLEOTIDE SEQUENCE [LARGE SCALE GENOMIC DNA]</scope>
    <source>
        <strain evidence="6 7">SY39</strain>
    </source>
</reference>
<organism evidence="6 7">
    <name type="scientific">Pseudazoarcus pumilus</name>
    <dbReference type="NCBI Taxonomy" id="2067960"/>
    <lineage>
        <taxon>Bacteria</taxon>
        <taxon>Pseudomonadati</taxon>
        <taxon>Pseudomonadota</taxon>
        <taxon>Betaproteobacteria</taxon>
        <taxon>Rhodocyclales</taxon>
        <taxon>Zoogloeaceae</taxon>
        <taxon>Pseudazoarcus</taxon>
    </lineage>
</organism>
<dbReference type="RefSeq" id="WP_102245558.1">
    <property type="nucleotide sequence ID" value="NZ_CP025682.1"/>
</dbReference>
<feature type="active site" description="Proton donor" evidence="1">
    <location>
        <position position="53"/>
    </location>
</feature>
<name>A0A2I6S2I3_9RHOO</name>
<feature type="domain" description="NADP-dependent oxidoreductase" evidence="5">
    <location>
        <begin position="15"/>
        <end position="269"/>
    </location>
</feature>
<dbReference type="AlphaFoldDB" id="A0A2I6S2I3"/>
<evidence type="ECO:0000313" key="7">
    <source>
        <dbReference type="Proteomes" id="UP000242205"/>
    </source>
</evidence>
<evidence type="ECO:0000256" key="3">
    <source>
        <dbReference type="PIRSR" id="PIRSR000097-3"/>
    </source>
</evidence>
<feature type="region of interest" description="Disordered" evidence="4">
    <location>
        <begin position="262"/>
        <end position="282"/>
    </location>
</feature>
<evidence type="ECO:0000313" key="6">
    <source>
        <dbReference type="EMBL" id="AUN93484.1"/>
    </source>
</evidence>
<dbReference type="InterPro" id="IPR036812">
    <property type="entry name" value="NAD(P)_OxRdtase_dom_sf"/>
</dbReference>
<dbReference type="Proteomes" id="UP000242205">
    <property type="component" value="Chromosome"/>
</dbReference>
<dbReference type="GO" id="GO:0016491">
    <property type="term" value="F:oxidoreductase activity"/>
    <property type="evidence" value="ECO:0007669"/>
    <property type="project" value="InterPro"/>
</dbReference>
<sequence>MKTVTLPSGKTVPALGQGTWKMGEIPSLRSEEIESLQLGMDLGMTLIDTAEMYGDGESEELIGEAIGHRRDEAFYVSKVYPFNASRRGVIEACERSLQRLGTDRIDLYLLHWPGSTPLEETFAGFQELRAAGKILDYGVSNFDTRGMKRCHEAKGGDQIATNQILYNLVRRGPEWDLLPWQHQHGIPVMAYSPIEHSPNEQFGFLDDPTLEAVAHRYGATPAQIAIAWLLHQQNVIVIPKAGRPEHVRENRKAADIELNSQDFAELDEAFPPPSGPTPLDIR</sequence>
<dbReference type="Gene3D" id="3.20.20.100">
    <property type="entry name" value="NADP-dependent oxidoreductase domain"/>
    <property type="match status" value="1"/>
</dbReference>
<dbReference type="InterPro" id="IPR023210">
    <property type="entry name" value="NADP_OxRdtase_dom"/>
</dbReference>
<dbReference type="PANTHER" id="PTHR43638">
    <property type="entry name" value="OXIDOREDUCTASE, ALDO/KETO REDUCTASE FAMILY PROTEIN"/>
    <property type="match status" value="1"/>
</dbReference>
<evidence type="ECO:0000256" key="1">
    <source>
        <dbReference type="PIRSR" id="PIRSR000097-1"/>
    </source>
</evidence>
<feature type="site" description="Lowers pKa of active site Tyr" evidence="3">
    <location>
        <position position="78"/>
    </location>
</feature>
<dbReference type="KEGG" id="atw:C0099_00160"/>
<dbReference type="OrthoDB" id="9804790at2"/>
<evidence type="ECO:0000256" key="4">
    <source>
        <dbReference type="SAM" id="MobiDB-lite"/>
    </source>
</evidence>
<dbReference type="PIRSF" id="PIRSF000097">
    <property type="entry name" value="AKR"/>
    <property type="match status" value="1"/>
</dbReference>
<dbReference type="Pfam" id="PF00248">
    <property type="entry name" value="Aldo_ket_red"/>
    <property type="match status" value="1"/>
</dbReference>
<dbReference type="SUPFAM" id="SSF51430">
    <property type="entry name" value="NAD(P)-linked oxidoreductase"/>
    <property type="match status" value="1"/>
</dbReference>
<dbReference type="PANTHER" id="PTHR43638:SF3">
    <property type="entry name" value="ALDEHYDE REDUCTASE"/>
    <property type="match status" value="1"/>
</dbReference>
<proteinExistence type="predicted"/>
<dbReference type="EMBL" id="CP025682">
    <property type="protein sequence ID" value="AUN93484.1"/>
    <property type="molecule type" value="Genomic_DNA"/>
</dbReference>
<keyword evidence="7" id="KW-1185">Reference proteome</keyword>
<dbReference type="CDD" id="cd19138">
    <property type="entry name" value="AKR_YeaE"/>
    <property type="match status" value="1"/>
</dbReference>
<dbReference type="PRINTS" id="PR00069">
    <property type="entry name" value="ALDKETRDTASE"/>
</dbReference>
<protein>
    <recommendedName>
        <fullName evidence="5">NADP-dependent oxidoreductase domain-containing protein</fullName>
    </recommendedName>
</protein>
<evidence type="ECO:0000259" key="5">
    <source>
        <dbReference type="Pfam" id="PF00248"/>
    </source>
</evidence>